<feature type="region of interest" description="Disordered" evidence="1">
    <location>
        <begin position="199"/>
        <end position="224"/>
    </location>
</feature>
<name>A0AAV1ICL1_9CHLO</name>
<reference evidence="2 3" key="1">
    <citation type="submission" date="2023-10" db="EMBL/GenBank/DDBJ databases">
        <authorList>
            <person name="Maclean D."/>
            <person name="Macfadyen A."/>
        </authorList>
    </citation>
    <scope>NUCLEOTIDE SEQUENCE [LARGE SCALE GENOMIC DNA]</scope>
</reference>
<proteinExistence type="predicted"/>
<dbReference type="AlphaFoldDB" id="A0AAV1ICL1"/>
<dbReference type="PANTHER" id="PTHR21521:SF0">
    <property type="entry name" value="AMUN, ISOFORM A"/>
    <property type="match status" value="1"/>
</dbReference>
<dbReference type="PANTHER" id="PTHR21521">
    <property type="entry name" value="AMUN, ISOFORM A"/>
    <property type="match status" value="1"/>
</dbReference>
<keyword evidence="3" id="KW-1185">Reference proteome</keyword>
<evidence type="ECO:0000256" key="1">
    <source>
        <dbReference type="SAM" id="MobiDB-lite"/>
    </source>
</evidence>
<evidence type="ECO:0000313" key="2">
    <source>
        <dbReference type="EMBL" id="CAK0784462.1"/>
    </source>
</evidence>
<sequence length="224" mass="24664">MSSVWASDDVSVWQDHLAQVGKRLQALGNVKLEELERWFFDELPVAIAARSPKHLTSEELVRIVDWKLTRGKWRPKLLDYAKSHSETTVRAATSAAFDIISSTQSAQADLKAAMGSLTELKGIGPATASAILTAMSPHVPFMSDEAMAAALKGKKEYTLPYFLKYAAAVEEKASSLSTEGCMFTPKDVERALWSEAAQQLKPRKVSGTSQHTEPDKTLGTKRKR</sequence>
<dbReference type="Proteomes" id="UP001314263">
    <property type="component" value="Unassembled WGS sequence"/>
</dbReference>
<organism evidence="2 3">
    <name type="scientific">Coccomyxa viridis</name>
    <dbReference type="NCBI Taxonomy" id="1274662"/>
    <lineage>
        <taxon>Eukaryota</taxon>
        <taxon>Viridiplantae</taxon>
        <taxon>Chlorophyta</taxon>
        <taxon>core chlorophytes</taxon>
        <taxon>Trebouxiophyceae</taxon>
        <taxon>Trebouxiophyceae incertae sedis</taxon>
        <taxon>Coccomyxaceae</taxon>
        <taxon>Coccomyxa</taxon>
    </lineage>
</organism>
<dbReference type="EMBL" id="CAUYUE010000010">
    <property type="protein sequence ID" value="CAK0784462.1"/>
    <property type="molecule type" value="Genomic_DNA"/>
</dbReference>
<comment type="caution">
    <text evidence="2">The sequence shown here is derived from an EMBL/GenBank/DDBJ whole genome shotgun (WGS) entry which is preliminary data.</text>
</comment>
<gene>
    <name evidence="2" type="ORF">CVIRNUC_007666</name>
</gene>
<protein>
    <submittedName>
        <fullName evidence="2">Uncharacterized protein</fullName>
    </submittedName>
</protein>
<evidence type="ECO:0000313" key="3">
    <source>
        <dbReference type="Proteomes" id="UP001314263"/>
    </source>
</evidence>
<accession>A0AAV1ICL1</accession>